<feature type="domain" description="Transposase IS801/IS1294" evidence="2">
    <location>
        <begin position="134"/>
        <end position="320"/>
    </location>
</feature>
<dbReference type="GO" id="GO:0003677">
    <property type="term" value="F:DNA binding"/>
    <property type="evidence" value="ECO:0007669"/>
    <property type="project" value="InterPro"/>
</dbReference>
<sequence length="404" mass="45340">MIRAFGPSFAARYGHALSDPQRQAMRDIVRCRTAALGGHVEACDRCGYEQIAYNSCRNRNCPKCQGAARAAWLDRQAEDLLPVGYFHVVFTLPSALGPLALQNPRLVYGARFRAVAESLTELAADPKRLGAEIGFLAVLHTWGQTLSLHPHVHCVMPGGGLAPNGSRWVPCRPGFFLPVKPLGRLFRGKFLALLSAAHTRRKLTFAGSLQHLAESHRFAAWIDQLRQTDWIVYAKRPFGGPQHVLKYLARYTHRVAISNHRLLGMGAETVSFRWKDYANGNSPKTMALDGREFIRRFLQHVLPRGFVRIRRFGFLANRCRDEKLARCRVLLGEGPRFTTSPGILPRWRYRHQPPNGLSCRTAVQCAGLGGWCSWRFGPMRGCPATQPSQSLVGTRRSQRRVGVR</sequence>
<dbReference type="PANTHER" id="PTHR37023:SF1">
    <property type="entry name" value="ISSOD25 TRANSPOSASE TNPA_ISSOD25"/>
    <property type="match status" value="1"/>
</dbReference>
<dbReference type="KEGG" id="gms:SOIL9_35280"/>
<reference evidence="4 5" key="1">
    <citation type="submission" date="2019-05" db="EMBL/GenBank/DDBJ databases">
        <authorList>
            <consortium name="Science for Life Laboratories"/>
        </authorList>
    </citation>
    <scope>NUCLEOTIDE SEQUENCE [LARGE SCALE GENOMIC DNA]</scope>
    <source>
        <strain evidence="4">Soil9</strain>
    </source>
</reference>
<feature type="domain" description="Transposase zinc-binding" evidence="3">
    <location>
        <begin position="2"/>
        <end position="92"/>
    </location>
</feature>
<dbReference type="Pfam" id="PF04986">
    <property type="entry name" value="Y2_Tnp"/>
    <property type="match status" value="1"/>
</dbReference>
<evidence type="ECO:0000313" key="5">
    <source>
        <dbReference type="Proteomes" id="UP000464178"/>
    </source>
</evidence>
<dbReference type="InterPro" id="IPR054832">
    <property type="entry name" value="transpos_IS91"/>
</dbReference>
<dbReference type="EMBL" id="LR593886">
    <property type="protein sequence ID" value="VTR94186.1"/>
    <property type="molecule type" value="Genomic_DNA"/>
</dbReference>
<dbReference type="GO" id="GO:0006313">
    <property type="term" value="P:DNA transposition"/>
    <property type="evidence" value="ECO:0007669"/>
    <property type="project" value="InterPro"/>
</dbReference>
<dbReference type="AlphaFoldDB" id="A0A6P2D0S1"/>
<evidence type="ECO:0000313" key="4">
    <source>
        <dbReference type="EMBL" id="VTR94186.1"/>
    </source>
</evidence>
<gene>
    <name evidence="4" type="ORF">SOIL9_35280</name>
</gene>
<evidence type="ECO:0000259" key="3">
    <source>
        <dbReference type="Pfam" id="PF14319"/>
    </source>
</evidence>
<dbReference type="InterPro" id="IPR026889">
    <property type="entry name" value="Zn_Tnp"/>
</dbReference>
<evidence type="ECO:0000259" key="2">
    <source>
        <dbReference type="Pfam" id="PF04986"/>
    </source>
</evidence>
<name>A0A6P2D0S1_9BACT</name>
<dbReference type="Pfam" id="PF14319">
    <property type="entry name" value="Zn_Tnp_IS91"/>
    <property type="match status" value="1"/>
</dbReference>
<dbReference type="GO" id="GO:0004803">
    <property type="term" value="F:transposase activity"/>
    <property type="evidence" value="ECO:0007669"/>
    <property type="project" value="InterPro"/>
</dbReference>
<dbReference type="PANTHER" id="PTHR37023">
    <property type="entry name" value="TRANSPOSASE"/>
    <property type="match status" value="1"/>
</dbReference>
<organism evidence="4 5">
    <name type="scientific">Gemmata massiliana</name>
    <dbReference type="NCBI Taxonomy" id="1210884"/>
    <lineage>
        <taxon>Bacteria</taxon>
        <taxon>Pseudomonadati</taxon>
        <taxon>Planctomycetota</taxon>
        <taxon>Planctomycetia</taxon>
        <taxon>Gemmatales</taxon>
        <taxon>Gemmataceae</taxon>
        <taxon>Gemmata</taxon>
    </lineage>
</organism>
<feature type="region of interest" description="Disordered" evidence="1">
    <location>
        <begin position="385"/>
        <end position="404"/>
    </location>
</feature>
<evidence type="ECO:0000256" key="1">
    <source>
        <dbReference type="SAM" id="MobiDB-lite"/>
    </source>
</evidence>
<dbReference type="NCBIfam" id="NF033538">
    <property type="entry name" value="transpos_IS91"/>
    <property type="match status" value="1"/>
</dbReference>
<dbReference type="Proteomes" id="UP000464178">
    <property type="component" value="Chromosome"/>
</dbReference>
<protein>
    <submittedName>
        <fullName evidence="4">Uncharacterized protein</fullName>
    </submittedName>
</protein>
<accession>A0A6P2D0S1</accession>
<proteinExistence type="predicted"/>
<keyword evidence="5" id="KW-1185">Reference proteome</keyword>
<dbReference type="InterPro" id="IPR007069">
    <property type="entry name" value="Transposase_32"/>
</dbReference>